<evidence type="ECO:0000313" key="1">
    <source>
        <dbReference type="EMBL" id="KAK7053883.1"/>
    </source>
</evidence>
<organism evidence="1 2">
    <name type="scientific">Favolaschia claudopus</name>
    <dbReference type="NCBI Taxonomy" id="2862362"/>
    <lineage>
        <taxon>Eukaryota</taxon>
        <taxon>Fungi</taxon>
        <taxon>Dikarya</taxon>
        <taxon>Basidiomycota</taxon>
        <taxon>Agaricomycotina</taxon>
        <taxon>Agaricomycetes</taxon>
        <taxon>Agaricomycetidae</taxon>
        <taxon>Agaricales</taxon>
        <taxon>Marasmiineae</taxon>
        <taxon>Mycenaceae</taxon>
        <taxon>Favolaschia</taxon>
    </lineage>
</organism>
<protein>
    <submittedName>
        <fullName evidence="1">Uncharacterized protein</fullName>
    </submittedName>
</protein>
<gene>
    <name evidence="1" type="ORF">R3P38DRAFT_2761594</name>
</gene>
<keyword evidence="2" id="KW-1185">Reference proteome</keyword>
<dbReference type="Proteomes" id="UP001362999">
    <property type="component" value="Unassembled WGS sequence"/>
</dbReference>
<reference evidence="1 2" key="1">
    <citation type="journal article" date="2024" name="J Genomics">
        <title>Draft genome sequencing and assembly of Favolaschia claudopus CIRM-BRFM 2984 isolated from oak limbs.</title>
        <authorList>
            <person name="Navarro D."/>
            <person name="Drula E."/>
            <person name="Chaduli D."/>
            <person name="Cazenave R."/>
            <person name="Ahrendt S."/>
            <person name="Wang J."/>
            <person name="Lipzen A."/>
            <person name="Daum C."/>
            <person name="Barry K."/>
            <person name="Grigoriev I.V."/>
            <person name="Favel A."/>
            <person name="Rosso M.N."/>
            <person name="Martin F."/>
        </authorList>
    </citation>
    <scope>NUCLEOTIDE SEQUENCE [LARGE SCALE GENOMIC DNA]</scope>
    <source>
        <strain evidence="1 2">CIRM-BRFM 2984</strain>
    </source>
</reference>
<dbReference type="AlphaFoldDB" id="A0AAW0DMQ1"/>
<sequence>MSTSPTNLDRGERYVRQMPAGERQESLEWFSTHDYHHSAQRRDIIRAEMLEGLEYARYFKVSRHSSPAQKRIGGPIRRVHVVNPLYFAATTAFFPACVKTVSFSRTAPGDFIKLLEST</sequence>
<comment type="caution">
    <text evidence="1">The sequence shown here is derived from an EMBL/GenBank/DDBJ whole genome shotgun (WGS) entry which is preliminary data.</text>
</comment>
<accession>A0AAW0DMQ1</accession>
<proteinExistence type="predicted"/>
<dbReference type="EMBL" id="JAWWNJ010000006">
    <property type="protein sequence ID" value="KAK7053883.1"/>
    <property type="molecule type" value="Genomic_DNA"/>
</dbReference>
<name>A0AAW0DMQ1_9AGAR</name>
<evidence type="ECO:0000313" key="2">
    <source>
        <dbReference type="Proteomes" id="UP001362999"/>
    </source>
</evidence>